<evidence type="ECO:0000256" key="2">
    <source>
        <dbReference type="ARBA" id="ARBA00022737"/>
    </source>
</evidence>
<keyword evidence="6" id="KW-1185">Reference proteome</keyword>
<dbReference type="Gene3D" id="2.130.10.10">
    <property type="entry name" value="YVTN repeat-like/Quinoprotein amine dehydrogenase"/>
    <property type="match status" value="5"/>
</dbReference>
<evidence type="ECO:0000256" key="1">
    <source>
        <dbReference type="ARBA" id="ARBA00022574"/>
    </source>
</evidence>
<dbReference type="InterPro" id="IPR054471">
    <property type="entry name" value="GPIID_WHD"/>
</dbReference>
<dbReference type="PRINTS" id="PR00320">
    <property type="entry name" value="GPROTEINBRPT"/>
</dbReference>
<dbReference type="Pfam" id="PF00400">
    <property type="entry name" value="WD40"/>
    <property type="match status" value="7"/>
</dbReference>
<organism evidence="5 6">
    <name type="scientific">Trichoderma harzianum CBS 226.95</name>
    <dbReference type="NCBI Taxonomy" id="983964"/>
    <lineage>
        <taxon>Eukaryota</taxon>
        <taxon>Fungi</taxon>
        <taxon>Dikarya</taxon>
        <taxon>Ascomycota</taxon>
        <taxon>Pezizomycotina</taxon>
        <taxon>Sordariomycetes</taxon>
        <taxon>Hypocreomycetidae</taxon>
        <taxon>Hypocreales</taxon>
        <taxon>Hypocreaceae</taxon>
        <taxon>Trichoderma</taxon>
    </lineage>
</organism>
<feature type="domain" description="NACHT" evidence="4">
    <location>
        <begin position="56"/>
        <end position="279"/>
    </location>
</feature>
<dbReference type="FunFam" id="3.40.50.300:FF:001638">
    <property type="entry name" value="NACHT and WD40 domain protein"/>
    <property type="match status" value="1"/>
</dbReference>
<dbReference type="Pfam" id="PF22939">
    <property type="entry name" value="WHD_GPIID"/>
    <property type="match status" value="1"/>
</dbReference>
<dbReference type="InterPro" id="IPR015943">
    <property type="entry name" value="WD40/YVTN_repeat-like_dom_sf"/>
</dbReference>
<evidence type="ECO:0000259" key="4">
    <source>
        <dbReference type="PROSITE" id="PS50837"/>
    </source>
</evidence>
<dbReference type="EMBL" id="KZ679676">
    <property type="protein sequence ID" value="PTB59822.1"/>
    <property type="molecule type" value="Genomic_DNA"/>
</dbReference>
<dbReference type="InterPro" id="IPR056884">
    <property type="entry name" value="NPHP3-like_N"/>
</dbReference>
<gene>
    <name evidence="5" type="ORF">M431DRAFT_108380</name>
</gene>
<dbReference type="CDD" id="cd00200">
    <property type="entry name" value="WD40"/>
    <property type="match status" value="2"/>
</dbReference>
<dbReference type="Proteomes" id="UP000241690">
    <property type="component" value="Unassembled WGS sequence"/>
</dbReference>
<dbReference type="PROSITE" id="PS50837">
    <property type="entry name" value="NACHT"/>
    <property type="match status" value="1"/>
</dbReference>
<dbReference type="InterPro" id="IPR001680">
    <property type="entry name" value="WD40_rpt"/>
</dbReference>
<dbReference type="SMART" id="SM00320">
    <property type="entry name" value="WD40"/>
    <property type="match status" value="8"/>
</dbReference>
<evidence type="ECO:0000313" key="6">
    <source>
        <dbReference type="Proteomes" id="UP000241690"/>
    </source>
</evidence>
<keyword evidence="1 3" id="KW-0853">WD repeat</keyword>
<evidence type="ECO:0000256" key="3">
    <source>
        <dbReference type="PROSITE-ProRule" id="PRU00221"/>
    </source>
</evidence>
<dbReference type="SUPFAM" id="SSF50978">
    <property type="entry name" value="WD40 repeat-like"/>
    <property type="match status" value="1"/>
</dbReference>
<proteinExistence type="predicted"/>
<dbReference type="PANTHER" id="PTHR19879">
    <property type="entry name" value="TRANSCRIPTION INITIATION FACTOR TFIID"/>
    <property type="match status" value="1"/>
</dbReference>
<sequence length="1115" mass="125651">MENKESNKCLHDLRQTDPRDDKTRIQRTKGHLLRESYRWILDHTDFKKWRYDSQYSLLWIKGDPGKGKTMLLCGIIDEIEESTTTQCLSYFFCQATELQLSNATAVLRGLIYMILMQRPALISHVRKKYDHSGKKLFEDGNNWEALSKTLLAILNDPSLTDAILIIDALDECVKGLSHLLDFINEASCSSRAKWIVSSRNWPIIEESLEDAMHGVKLCLELNESLVSAAVQSFIRYKVQHLTKKKSYDKDTQIEIEQYLMSNAHGTFLWVALVCQELADPRVRKRHTLQKLKSYPSGLDPLYKRMMENIYDSLDAEICRQILAITSVVYRPITLSELSCLMESHIDNDDDELKEIIGFCGSFLTIREETIYFIHQSAKDFLLEKVPDQILALGIEHQHHTIFSRSLNQLINLLHRDIYILGFSGFSIEHVSSPDPDPLAPIRYSCIYWIDHLLASEHTRELTHGNMPRSEDMINTFFERKYLYWLEALSLLRSMSEGVLAMQKLQKLQMPQLTELLEDANQFIRLHRQAIESAPLQVYASALVFSPSHSRVRQLFVAEEPEWILTKPIMEKRWHAYLHHTLESDSHLVAFSHDSALIVSGSWNGSIQIWRTSAGDCVRELEGHKDRITSVAFSHESKLIVSGSWDRTIRLWCTSTGNCLRVLMGHEKPITSVAFSHDSALIASGSIDKTIRLWSTSTGDCIRDFKAKGEFTIALAFSPDSALVASCSVPDSDTRLWDVDTANHLRIGTANSLRSAAFSHDANLIAVSIYYETPQIWHTVTGKCVHELQGPNNKDTAVAFSHDSKLIASASVDNTICIWSVDTGNFVQRLKGHGNDILSVAFSHDSKLIASASEDKTTRLWRVDTNGFQQEDPAVIISESTLFVFSNDSTLVASVSGKIISLWCPHTGRCTQELKGHSEEVVSIAFSHDTALIASFSRDGREELKIWSVASGECIQTLRNPNDMLESVTISHDSALVAALTDTSSNTIAVWRIDTGDLVQCVDLDCVLHWYSRNLSFAKDKLEILTSIGVVAIDGTEGSIEWIPRPPHLVGLGINNDRGWIMWNNYDILRLPAEFHDSGSAISGSTVAIRTASGRVIFIRLSADELSNLYGGMMAV</sequence>
<dbReference type="STRING" id="983964.A0A2T4AS14"/>
<dbReference type="InterPro" id="IPR020472">
    <property type="entry name" value="WD40_PAC1"/>
</dbReference>
<feature type="repeat" description="WD" evidence="3">
    <location>
        <begin position="662"/>
        <end position="703"/>
    </location>
</feature>
<dbReference type="InterPro" id="IPR027417">
    <property type="entry name" value="P-loop_NTPase"/>
</dbReference>
<dbReference type="GeneID" id="36620233"/>
<dbReference type="PANTHER" id="PTHR19879:SF9">
    <property type="entry name" value="TRANSCRIPTION INITIATION FACTOR TFIID SUBUNIT 5"/>
    <property type="match status" value="1"/>
</dbReference>
<dbReference type="InterPro" id="IPR036322">
    <property type="entry name" value="WD40_repeat_dom_sf"/>
</dbReference>
<feature type="repeat" description="WD" evidence="3">
    <location>
        <begin position="588"/>
        <end position="619"/>
    </location>
</feature>
<dbReference type="SUPFAM" id="SSF52540">
    <property type="entry name" value="P-loop containing nucleoside triphosphate hydrolases"/>
    <property type="match status" value="1"/>
</dbReference>
<dbReference type="PROSITE" id="PS50082">
    <property type="entry name" value="WD_REPEATS_2"/>
    <property type="match status" value="5"/>
</dbReference>
<name>A0A2T4AS14_TRIHA</name>
<dbReference type="Gene3D" id="3.40.50.300">
    <property type="entry name" value="P-loop containing nucleotide triphosphate hydrolases"/>
    <property type="match status" value="1"/>
</dbReference>
<dbReference type="InterPro" id="IPR007111">
    <property type="entry name" value="NACHT_NTPase"/>
</dbReference>
<dbReference type="AlphaFoldDB" id="A0A2T4AS14"/>
<protein>
    <recommendedName>
        <fullName evidence="4">NACHT domain-containing protein</fullName>
    </recommendedName>
</protein>
<dbReference type="SUPFAM" id="SSF50960">
    <property type="entry name" value="TolB, C-terminal domain"/>
    <property type="match status" value="1"/>
</dbReference>
<accession>A0A2T4AS14</accession>
<feature type="repeat" description="WD" evidence="3">
    <location>
        <begin position="829"/>
        <end position="870"/>
    </location>
</feature>
<feature type="repeat" description="WD" evidence="3">
    <location>
        <begin position="787"/>
        <end position="828"/>
    </location>
</feature>
<reference evidence="5 6" key="1">
    <citation type="submission" date="2016-07" db="EMBL/GenBank/DDBJ databases">
        <title>Multiple horizontal gene transfer events from other fungi enriched the ability of initially mycotrophic Trichoderma (Ascomycota) to feed on dead plant biomass.</title>
        <authorList>
            <consortium name="DOE Joint Genome Institute"/>
            <person name="Aerts A."/>
            <person name="Atanasova L."/>
            <person name="Chenthamara K."/>
            <person name="Zhang J."/>
            <person name="Grujic M."/>
            <person name="Henrissat B."/>
            <person name="Kuo A."/>
            <person name="Salamov A."/>
            <person name="Lipzen A."/>
            <person name="Labutti K."/>
            <person name="Barry K."/>
            <person name="Miao Y."/>
            <person name="Rahimi M.J."/>
            <person name="Shen Q."/>
            <person name="Grigoriev I.V."/>
            <person name="Kubicek C.P."/>
            <person name="Druzhinina I.S."/>
        </authorList>
    </citation>
    <scope>NUCLEOTIDE SEQUENCE [LARGE SCALE GENOMIC DNA]</scope>
    <source>
        <strain evidence="5 6">CBS 226.95</strain>
    </source>
</reference>
<dbReference type="Pfam" id="PF24883">
    <property type="entry name" value="NPHP3_N"/>
    <property type="match status" value="1"/>
</dbReference>
<keyword evidence="2" id="KW-0677">Repeat</keyword>
<dbReference type="PROSITE" id="PS50294">
    <property type="entry name" value="WD_REPEATS_REGION"/>
    <property type="match status" value="4"/>
</dbReference>
<dbReference type="RefSeq" id="XP_024779499.1">
    <property type="nucleotide sequence ID" value="XM_024911674.1"/>
</dbReference>
<feature type="repeat" description="WD" evidence="3">
    <location>
        <begin position="620"/>
        <end position="661"/>
    </location>
</feature>
<evidence type="ECO:0000313" key="5">
    <source>
        <dbReference type="EMBL" id="PTB59822.1"/>
    </source>
</evidence>